<evidence type="ECO:0000259" key="10">
    <source>
        <dbReference type="Pfam" id="PF17767"/>
    </source>
</evidence>
<dbReference type="AlphaFoldDB" id="A0A1Q9AV25"/>
<keyword evidence="11" id="KW-0328">Glycosyltransferase</keyword>
<evidence type="ECO:0000256" key="7">
    <source>
        <dbReference type="HAMAP-Rule" id="MF_00570"/>
    </source>
</evidence>
<reference evidence="11 12" key="1">
    <citation type="submission" date="2016-09" db="EMBL/GenBank/DDBJ databases">
        <title>Rhizobium sp. nov., a novel species isolated from the rice rhizosphere.</title>
        <authorList>
            <person name="Zhao J."/>
            <person name="Zhang X."/>
        </authorList>
    </citation>
    <scope>NUCLEOTIDE SEQUENCE [LARGE SCALE GENOMIC DNA]</scope>
    <source>
        <strain evidence="11 12">1.7048</strain>
    </source>
</reference>
<dbReference type="Pfam" id="PF17767">
    <property type="entry name" value="NAPRTase_N"/>
    <property type="match status" value="1"/>
</dbReference>
<comment type="similarity">
    <text evidence="2 7 8">Belongs to the NAPRTase family.</text>
</comment>
<dbReference type="PANTHER" id="PTHR11098">
    <property type="entry name" value="NICOTINATE PHOSPHORIBOSYLTRANSFERASE"/>
    <property type="match status" value="1"/>
</dbReference>
<evidence type="ECO:0000256" key="8">
    <source>
        <dbReference type="RuleBase" id="RU003838"/>
    </source>
</evidence>
<evidence type="ECO:0000256" key="1">
    <source>
        <dbReference type="ARBA" id="ARBA00004952"/>
    </source>
</evidence>
<feature type="modified residue" description="Phosphohistidine; by autocatalysis" evidence="7">
    <location>
        <position position="242"/>
    </location>
</feature>
<protein>
    <recommendedName>
        <fullName evidence="3 7">Nicotinate phosphoribosyltransferase</fullName>
        <shortName evidence="7">NAPRTase</shortName>
        <ecNumber evidence="3 7">6.3.4.21</ecNumber>
    </recommendedName>
</protein>
<evidence type="ECO:0000259" key="9">
    <source>
        <dbReference type="Pfam" id="PF04095"/>
    </source>
</evidence>
<comment type="PTM">
    <text evidence="7 8">Transiently phosphorylated on a His residue during the reaction cycle. Phosphorylation strongly increases the affinity for substrates and increases the rate of nicotinate D-ribonucleotide production. Dephosphorylation regenerates the low-affinity form of the enzyme, leading to product release.</text>
</comment>
<dbReference type="InterPro" id="IPR040727">
    <property type="entry name" value="NAPRTase_N"/>
</dbReference>
<dbReference type="EC" id="6.3.4.21" evidence="3 7"/>
<evidence type="ECO:0000256" key="5">
    <source>
        <dbReference type="ARBA" id="ARBA00022598"/>
    </source>
</evidence>
<keyword evidence="5 7" id="KW-0436">Ligase</keyword>
<feature type="domain" description="Nicotinate/nicotinamide phosphoribosyltransferase" evidence="9">
    <location>
        <begin position="190"/>
        <end position="414"/>
    </location>
</feature>
<dbReference type="EMBL" id="MKIP01000053">
    <property type="protein sequence ID" value="OLP59316.1"/>
    <property type="molecule type" value="Genomic_DNA"/>
</dbReference>
<dbReference type="UniPathway" id="UPA00253">
    <property type="reaction ID" value="UER00457"/>
</dbReference>
<dbReference type="SUPFAM" id="SSF51690">
    <property type="entry name" value="Nicotinate/Quinolinate PRTase C-terminal domain-like"/>
    <property type="match status" value="1"/>
</dbReference>
<name>A0A1Q9AV25_9HYPH</name>
<dbReference type="Gene3D" id="3.20.140.10">
    <property type="entry name" value="nicotinate phosphoribosyltransferase"/>
    <property type="match status" value="1"/>
</dbReference>
<comment type="pathway">
    <text evidence="1 7 8">Cofactor biosynthesis; NAD(+) biosynthesis; nicotinate D-ribonucleotide from nicotinate: step 1/1.</text>
</comment>
<keyword evidence="12" id="KW-1185">Reference proteome</keyword>
<evidence type="ECO:0000256" key="4">
    <source>
        <dbReference type="ARBA" id="ARBA00022553"/>
    </source>
</evidence>
<feature type="domain" description="Nicotinate phosphoribosyltransferase N-terminal" evidence="10">
    <location>
        <begin position="25"/>
        <end position="149"/>
    </location>
</feature>
<dbReference type="NCBIfam" id="NF003704">
    <property type="entry name" value="PRK05321.1"/>
    <property type="match status" value="1"/>
</dbReference>
<gene>
    <name evidence="7" type="primary">pncB</name>
    <name evidence="11" type="ORF">BJF93_04600</name>
</gene>
<evidence type="ECO:0000256" key="6">
    <source>
        <dbReference type="ARBA" id="ARBA00022642"/>
    </source>
</evidence>
<dbReference type="HAMAP" id="MF_00570">
    <property type="entry name" value="NAPRTase"/>
    <property type="match status" value="1"/>
</dbReference>
<comment type="caution">
    <text evidence="11">The sequence shown here is derived from an EMBL/GenBank/DDBJ whole genome shotgun (WGS) entry which is preliminary data.</text>
</comment>
<keyword evidence="6 7" id="KW-0662">Pyridine nucleotide biosynthesis</keyword>
<dbReference type="InterPro" id="IPR007229">
    <property type="entry name" value="Nic_PRibTrfase-Fam"/>
</dbReference>
<evidence type="ECO:0000313" key="11">
    <source>
        <dbReference type="EMBL" id="OLP59316.1"/>
    </source>
</evidence>
<comment type="catalytic activity">
    <reaction evidence="7 8">
        <text>5-phospho-alpha-D-ribose 1-diphosphate + nicotinate + ATP + H2O = nicotinate beta-D-ribonucleotide + ADP + phosphate + diphosphate</text>
        <dbReference type="Rhea" id="RHEA:36163"/>
        <dbReference type="ChEBI" id="CHEBI:15377"/>
        <dbReference type="ChEBI" id="CHEBI:30616"/>
        <dbReference type="ChEBI" id="CHEBI:32544"/>
        <dbReference type="ChEBI" id="CHEBI:33019"/>
        <dbReference type="ChEBI" id="CHEBI:43474"/>
        <dbReference type="ChEBI" id="CHEBI:57502"/>
        <dbReference type="ChEBI" id="CHEBI:58017"/>
        <dbReference type="ChEBI" id="CHEBI:456216"/>
        <dbReference type="EC" id="6.3.4.21"/>
    </reaction>
</comment>
<dbReference type="PIRSF" id="PIRSF000484">
    <property type="entry name" value="NAPRT"/>
    <property type="match status" value="1"/>
</dbReference>
<evidence type="ECO:0000256" key="3">
    <source>
        <dbReference type="ARBA" id="ARBA00013236"/>
    </source>
</evidence>
<dbReference type="RefSeq" id="WP_075628660.1">
    <property type="nucleotide sequence ID" value="NZ_FOAM01000004.1"/>
</dbReference>
<dbReference type="GO" id="GO:0016757">
    <property type="term" value="F:glycosyltransferase activity"/>
    <property type="evidence" value="ECO:0007669"/>
    <property type="project" value="UniProtKB-KW"/>
</dbReference>
<dbReference type="GO" id="GO:0004516">
    <property type="term" value="F:nicotinate phosphoribosyltransferase activity"/>
    <property type="evidence" value="ECO:0007669"/>
    <property type="project" value="UniProtKB-UniRule"/>
</dbReference>
<evidence type="ECO:0000313" key="12">
    <source>
        <dbReference type="Proteomes" id="UP000186364"/>
    </source>
</evidence>
<dbReference type="Proteomes" id="UP000186364">
    <property type="component" value="Unassembled WGS sequence"/>
</dbReference>
<dbReference type="InterPro" id="IPR036068">
    <property type="entry name" value="Nicotinate_pribotase-like_C"/>
</dbReference>
<dbReference type="Pfam" id="PF04095">
    <property type="entry name" value="NAPRTase"/>
    <property type="match status" value="1"/>
</dbReference>
<dbReference type="NCBIfam" id="TIGR01514">
    <property type="entry name" value="NAPRTase"/>
    <property type="match status" value="1"/>
</dbReference>
<dbReference type="GO" id="GO:0005829">
    <property type="term" value="C:cytosol"/>
    <property type="evidence" value="ECO:0007669"/>
    <property type="project" value="TreeGrafter"/>
</dbReference>
<proteinExistence type="inferred from homology"/>
<keyword evidence="11" id="KW-0808">Transferase</keyword>
<dbReference type="InterPro" id="IPR006406">
    <property type="entry name" value="Nic_PRibTrfase"/>
</dbReference>
<dbReference type="InterPro" id="IPR041525">
    <property type="entry name" value="N/Namide_PRibTrfase"/>
</dbReference>
<accession>A0A1Q9AV25</accession>
<dbReference type="PANTHER" id="PTHR11098:SF1">
    <property type="entry name" value="NICOTINATE PHOSPHORIBOSYLTRANSFERASE"/>
    <property type="match status" value="1"/>
</dbReference>
<keyword evidence="4 7" id="KW-0597">Phosphoprotein</keyword>
<organism evidence="11 12">
    <name type="scientific">Xaviernesmea oryzae</name>
    <dbReference type="NCBI Taxonomy" id="464029"/>
    <lineage>
        <taxon>Bacteria</taxon>
        <taxon>Pseudomonadati</taxon>
        <taxon>Pseudomonadota</taxon>
        <taxon>Alphaproteobacteria</taxon>
        <taxon>Hyphomicrobiales</taxon>
        <taxon>Rhizobiaceae</taxon>
        <taxon>Rhizobium/Agrobacterium group</taxon>
        <taxon>Xaviernesmea</taxon>
    </lineage>
</organism>
<sequence length="434" mass="49736">MTKTDIARRVYDNAWKLDPVVRSLLDTDFYKLLMLQMIWRLYPEVDATFSLINRTKTVLLTQEIDEQELREQLDYARKLRFTKKEMIWLAGNTFYGRKQIFSPDFLAWLADFQLPEYELSRKDGQYELTFPGRWTHTTMWEIPALAIINELRSRSAMKGMGPFALDVLYARAKAKMWSKVERLRQHSDLRISDFGTRRRHSFLWQRWCVEALKEGIGQSFSGTSNVLLAMDTDLEALGTNAHELPMVAAALARNDEELAAAPYKVLQDWNRLYGGNLLIVLPDAFGTAAFLRNAPDWVAEWTGFRPDSAPPIEGGEKIIAWWEKMGRDPREKLLIFSDGLDVDTIIDTYRHFEGRVRMSFGWGTNLTNDFVGCAPTSITGLDPISIVCKVVSANGRPAVKLSDNPRKATGEPEEIARYVRLFGTEDFAEQSLKV</sequence>
<dbReference type="GO" id="GO:0034355">
    <property type="term" value="P:NAD+ biosynthetic process via the salvage pathway"/>
    <property type="evidence" value="ECO:0007669"/>
    <property type="project" value="TreeGrafter"/>
</dbReference>
<dbReference type="SUPFAM" id="SSF54675">
    <property type="entry name" value="Nicotinate/Quinolinate PRTase N-terminal domain-like"/>
    <property type="match status" value="1"/>
</dbReference>
<dbReference type="OrthoDB" id="9771406at2"/>
<comment type="function">
    <text evidence="7 8">Catalyzes the synthesis of beta-nicotinate D-ribonucleotide from nicotinate and 5-phospho-D-ribose 1-phosphate at the expense of ATP.</text>
</comment>
<evidence type="ECO:0000256" key="2">
    <source>
        <dbReference type="ARBA" id="ARBA00010897"/>
    </source>
</evidence>